<organism evidence="2 3">
    <name type="scientific">Pseudomonas veronii 1YdBTEX2</name>
    <dbReference type="NCBI Taxonomy" id="1295141"/>
    <lineage>
        <taxon>Bacteria</taxon>
        <taxon>Pseudomonadati</taxon>
        <taxon>Pseudomonadota</taxon>
        <taxon>Gammaproteobacteria</taxon>
        <taxon>Pseudomonadales</taxon>
        <taxon>Pseudomonadaceae</taxon>
        <taxon>Pseudomonas</taxon>
    </lineage>
</organism>
<keyword evidence="1" id="KW-1133">Transmembrane helix</keyword>
<sequence length="84" mass="9133">MPFDLTRFLEKAGTVAGISGAVLLSLNVTYSPYGYVLFLVSSAMLAGHAGRIKARWLLTLQACFLLTNMNGIYHWLLLPAMGGQ</sequence>
<reference evidence="3" key="1">
    <citation type="submission" date="2016-07" db="EMBL/GenBank/DDBJ databases">
        <authorList>
            <person name="Florea S."/>
            <person name="Webb J.S."/>
            <person name="Jaromczyk J."/>
            <person name="Schardl C.L."/>
        </authorList>
    </citation>
    <scope>NUCLEOTIDE SEQUENCE [LARGE SCALE GENOMIC DNA]</scope>
    <source>
        <strain evidence="3">1YdBTEX2</strain>
    </source>
</reference>
<gene>
    <name evidence="2" type="ORF">PVE_R2G0359</name>
</gene>
<proteinExistence type="predicted"/>
<accession>A0A1D3K7U6</accession>
<evidence type="ECO:0000313" key="2">
    <source>
        <dbReference type="EMBL" id="SBW84388.1"/>
    </source>
</evidence>
<protein>
    <submittedName>
        <fullName evidence="2">Conserved hypothetical membrane protein</fullName>
    </submittedName>
</protein>
<dbReference type="Proteomes" id="UP000245431">
    <property type="component" value="Chromosome PVE_r2"/>
</dbReference>
<keyword evidence="1" id="KW-0472">Membrane</keyword>
<keyword evidence="1" id="KW-0812">Transmembrane</keyword>
<evidence type="ECO:0000256" key="1">
    <source>
        <dbReference type="SAM" id="Phobius"/>
    </source>
</evidence>
<dbReference type="AlphaFoldDB" id="A0A1D3K7U6"/>
<dbReference type="EMBL" id="LT599584">
    <property type="protein sequence ID" value="SBW84388.1"/>
    <property type="molecule type" value="Genomic_DNA"/>
</dbReference>
<evidence type="ECO:0000313" key="3">
    <source>
        <dbReference type="Proteomes" id="UP000245431"/>
    </source>
</evidence>
<name>A0A1D3K7U6_PSEVE</name>
<feature type="transmembrane region" description="Helical" evidence="1">
    <location>
        <begin position="56"/>
        <end position="76"/>
    </location>
</feature>